<sequence>MLFSKPMLRKVFGLVAECWPSLQRDPTAIQQPCQQHRLFPTDAGWYHLRFLDFRCLNECYLGYEFEITLESEQNHFNSASILEVQPQNSYSKIALWLTQQHLTGCQAVRFQSQQVPLCQALASLELINTGQIAPAKLSEWLSRQGTMPKGHFKILQSWEHGNSHTLHCQTTDCLSRACYHWLQQQAIRFQWLYIRIEQH</sequence>
<evidence type="ECO:0008006" key="3">
    <source>
        <dbReference type="Google" id="ProtNLM"/>
    </source>
</evidence>
<reference evidence="2" key="1">
    <citation type="journal article" date="2019" name="Int. J. Syst. Evol. Microbiol.">
        <title>The Global Catalogue of Microorganisms (GCM) 10K type strain sequencing project: providing services to taxonomists for standard genome sequencing and annotation.</title>
        <authorList>
            <consortium name="The Broad Institute Genomics Platform"/>
            <consortium name="The Broad Institute Genome Sequencing Center for Infectious Disease"/>
            <person name="Wu L."/>
            <person name="Ma J."/>
        </authorList>
    </citation>
    <scope>NUCLEOTIDE SEQUENCE [LARGE SCALE GENOMIC DNA]</scope>
    <source>
        <strain evidence="2">KCTC 23723</strain>
    </source>
</reference>
<comment type="caution">
    <text evidence="1">The sequence shown here is derived from an EMBL/GenBank/DDBJ whole genome shotgun (WGS) entry which is preliminary data.</text>
</comment>
<gene>
    <name evidence="1" type="ORF">GCM10008111_08660</name>
</gene>
<accession>A0ABQ2WGW5</accession>
<name>A0ABQ2WGW5_9ALTE</name>
<dbReference type="Proteomes" id="UP000634667">
    <property type="component" value="Unassembled WGS sequence"/>
</dbReference>
<evidence type="ECO:0000313" key="1">
    <source>
        <dbReference type="EMBL" id="GGW54937.1"/>
    </source>
</evidence>
<protein>
    <recommendedName>
        <fullName evidence="3">Chorismate lyase</fullName>
    </recommendedName>
</protein>
<organism evidence="1 2">
    <name type="scientific">Alishewanella tabrizica</name>
    <dbReference type="NCBI Taxonomy" id="671278"/>
    <lineage>
        <taxon>Bacteria</taxon>
        <taxon>Pseudomonadati</taxon>
        <taxon>Pseudomonadota</taxon>
        <taxon>Gammaproteobacteria</taxon>
        <taxon>Alteromonadales</taxon>
        <taxon>Alteromonadaceae</taxon>
        <taxon>Alishewanella</taxon>
    </lineage>
</organism>
<proteinExistence type="predicted"/>
<evidence type="ECO:0000313" key="2">
    <source>
        <dbReference type="Proteomes" id="UP000634667"/>
    </source>
</evidence>
<keyword evidence="2" id="KW-1185">Reference proteome</keyword>
<dbReference type="EMBL" id="BMYR01000003">
    <property type="protein sequence ID" value="GGW54937.1"/>
    <property type="molecule type" value="Genomic_DNA"/>
</dbReference>